<evidence type="ECO:0000313" key="1">
    <source>
        <dbReference type="EMBL" id="SHJ18385.1"/>
    </source>
</evidence>
<evidence type="ECO:0000313" key="2">
    <source>
        <dbReference type="Proteomes" id="UP000184171"/>
    </source>
</evidence>
<keyword evidence="2" id="KW-1185">Reference proteome</keyword>
<proteinExistence type="predicted"/>
<dbReference type="Proteomes" id="UP000184171">
    <property type="component" value="Unassembled WGS sequence"/>
</dbReference>
<sequence length="251" mass="28631">MCHGYSAPPFQHIPNRCKLMQVGFFTCGVDFELPHPKISPRTLLLLCRVIQKAWQALKENPPSGFDLETADEDTITQILVDEIIERVLRKNGTVDGFNCALFGRVTREPKISNYNKKHPDKMPDIHFDLRRDQLAILSDQDGLFVECKPVDSKHTAFSCYCKKGLIRFVNGDYAWAMQNALMVGYVKKPYSFKHLASALDGNNESINLKTIRHSPVPKLSIYSSNHRREFEWPGDSGSASQIEVLHLWLQI</sequence>
<dbReference type="EMBL" id="FQZT01000005">
    <property type="protein sequence ID" value="SHJ18385.1"/>
    <property type="molecule type" value="Genomic_DNA"/>
</dbReference>
<name>A0A1M6H879_MALRU</name>
<gene>
    <name evidence="1" type="ORF">SAMN02745165_01727</name>
</gene>
<organism evidence="1 2">
    <name type="scientific">Malonomonas rubra DSM 5091</name>
    <dbReference type="NCBI Taxonomy" id="1122189"/>
    <lineage>
        <taxon>Bacteria</taxon>
        <taxon>Pseudomonadati</taxon>
        <taxon>Thermodesulfobacteriota</taxon>
        <taxon>Desulfuromonadia</taxon>
        <taxon>Desulfuromonadales</taxon>
        <taxon>Geopsychrobacteraceae</taxon>
        <taxon>Malonomonas</taxon>
    </lineage>
</organism>
<dbReference type="STRING" id="1122189.SAMN02745165_01727"/>
<reference evidence="1 2" key="1">
    <citation type="submission" date="2016-11" db="EMBL/GenBank/DDBJ databases">
        <authorList>
            <person name="Jaros S."/>
            <person name="Januszkiewicz K."/>
            <person name="Wedrychowicz H."/>
        </authorList>
    </citation>
    <scope>NUCLEOTIDE SEQUENCE [LARGE SCALE GENOMIC DNA]</scope>
    <source>
        <strain evidence="1 2">DSM 5091</strain>
    </source>
</reference>
<protein>
    <submittedName>
        <fullName evidence="1">Uncharacterized protein</fullName>
    </submittedName>
</protein>
<dbReference type="AlphaFoldDB" id="A0A1M6H879"/>
<accession>A0A1M6H879</accession>